<dbReference type="GO" id="GO:0008658">
    <property type="term" value="F:penicillin binding"/>
    <property type="evidence" value="ECO:0007669"/>
    <property type="project" value="InterPro"/>
</dbReference>
<evidence type="ECO:0000259" key="16">
    <source>
        <dbReference type="Pfam" id="PF03717"/>
    </source>
</evidence>
<organism evidence="17 18">
    <name type="scientific">Candidatus Taenaricola geysiri</name>
    <dbReference type="NCBI Taxonomy" id="1974752"/>
    <lineage>
        <taxon>Bacteria</taxon>
        <taxon>Pseudomonadati</taxon>
        <taxon>Candidatus Omnitrophota</taxon>
        <taxon>Candidatus Taenaricola</taxon>
    </lineage>
</organism>
<dbReference type="GO" id="GO:0009252">
    <property type="term" value="P:peptidoglycan biosynthetic process"/>
    <property type="evidence" value="ECO:0007669"/>
    <property type="project" value="UniProtKB-KW"/>
</dbReference>
<dbReference type="SUPFAM" id="SSF56519">
    <property type="entry name" value="Penicillin binding protein dimerisation domain"/>
    <property type="match status" value="1"/>
</dbReference>
<dbReference type="AlphaFoldDB" id="A0A2J0LIB5"/>
<evidence type="ECO:0000256" key="3">
    <source>
        <dbReference type="ARBA" id="ARBA00022475"/>
    </source>
</evidence>
<dbReference type="PANTHER" id="PTHR30627:SF2">
    <property type="entry name" value="PEPTIDOGLYCAN D,D-TRANSPEPTIDASE MRDA"/>
    <property type="match status" value="1"/>
</dbReference>
<dbReference type="EMBL" id="PFGP01000054">
    <property type="protein sequence ID" value="PIW66594.1"/>
    <property type="molecule type" value="Genomic_DNA"/>
</dbReference>
<dbReference type="InterPro" id="IPR005311">
    <property type="entry name" value="PBP_dimer"/>
</dbReference>
<comment type="subcellular location">
    <subcellularLocation>
        <location evidence="2">Cell membrane</location>
    </subcellularLocation>
    <subcellularLocation>
        <location evidence="1">Membrane</location>
        <topology evidence="1">Single-pass membrane protein</topology>
    </subcellularLocation>
</comment>
<dbReference type="Pfam" id="PF00905">
    <property type="entry name" value="Transpeptidase"/>
    <property type="match status" value="1"/>
</dbReference>
<dbReference type="PANTHER" id="PTHR30627">
    <property type="entry name" value="PEPTIDOGLYCAN D,D-TRANSPEPTIDASE"/>
    <property type="match status" value="1"/>
</dbReference>
<dbReference type="SUPFAM" id="SSF56601">
    <property type="entry name" value="beta-lactamase/transpeptidase-like"/>
    <property type="match status" value="1"/>
</dbReference>
<keyword evidence="4" id="KW-0997">Cell inner membrane</keyword>
<dbReference type="GO" id="GO:0009002">
    <property type="term" value="F:serine-type D-Ala-D-Ala carboxypeptidase activity"/>
    <property type="evidence" value="ECO:0007669"/>
    <property type="project" value="InterPro"/>
</dbReference>
<dbReference type="GO" id="GO:0071972">
    <property type="term" value="F:peptidoglycan L,D-transpeptidase activity"/>
    <property type="evidence" value="ECO:0007669"/>
    <property type="project" value="TreeGrafter"/>
</dbReference>
<keyword evidence="3" id="KW-1003">Cell membrane</keyword>
<keyword evidence="13" id="KW-0961">Cell wall biogenesis/degradation</keyword>
<evidence type="ECO:0000256" key="9">
    <source>
        <dbReference type="ARBA" id="ARBA00022960"/>
    </source>
</evidence>
<evidence type="ECO:0000313" key="18">
    <source>
        <dbReference type="Proteomes" id="UP000231267"/>
    </source>
</evidence>
<keyword evidence="8" id="KW-0378">Hydrolase</keyword>
<keyword evidence="10" id="KW-0573">Peptidoglycan synthesis</keyword>
<evidence type="ECO:0000256" key="12">
    <source>
        <dbReference type="ARBA" id="ARBA00023136"/>
    </source>
</evidence>
<gene>
    <name evidence="17" type="primary">mrdA</name>
    <name evidence="17" type="ORF">COW11_02525</name>
</gene>
<dbReference type="GO" id="GO:0071555">
    <property type="term" value="P:cell wall organization"/>
    <property type="evidence" value="ECO:0007669"/>
    <property type="project" value="UniProtKB-KW"/>
</dbReference>
<keyword evidence="7 14" id="KW-0812">Transmembrane</keyword>
<evidence type="ECO:0000259" key="15">
    <source>
        <dbReference type="Pfam" id="PF00905"/>
    </source>
</evidence>
<proteinExistence type="predicted"/>
<dbReference type="InterPro" id="IPR036138">
    <property type="entry name" value="PBP_dimer_sf"/>
</dbReference>
<dbReference type="NCBIfam" id="TIGR03423">
    <property type="entry name" value="pbp2_mrdA"/>
    <property type="match status" value="1"/>
</dbReference>
<evidence type="ECO:0000256" key="6">
    <source>
        <dbReference type="ARBA" id="ARBA00022670"/>
    </source>
</evidence>
<dbReference type="Pfam" id="PF03717">
    <property type="entry name" value="PBP_dimer"/>
    <property type="match status" value="1"/>
</dbReference>
<protein>
    <submittedName>
        <fullName evidence="17">Penicillin-binding protein 2</fullName>
    </submittedName>
</protein>
<dbReference type="Proteomes" id="UP000231267">
    <property type="component" value="Unassembled WGS sequence"/>
</dbReference>
<dbReference type="InterPro" id="IPR050515">
    <property type="entry name" value="Beta-lactam/transpept"/>
</dbReference>
<evidence type="ECO:0000256" key="4">
    <source>
        <dbReference type="ARBA" id="ARBA00022519"/>
    </source>
</evidence>
<feature type="transmembrane region" description="Helical" evidence="14">
    <location>
        <begin position="28"/>
        <end position="47"/>
    </location>
</feature>
<dbReference type="InterPro" id="IPR012338">
    <property type="entry name" value="Beta-lactam/transpept-like"/>
</dbReference>
<dbReference type="GO" id="GO:0008360">
    <property type="term" value="P:regulation of cell shape"/>
    <property type="evidence" value="ECO:0007669"/>
    <property type="project" value="UniProtKB-KW"/>
</dbReference>
<evidence type="ECO:0000256" key="13">
    <source>
        <dbReference type="ARBA" id="ARBA00023316"/>
    </source>
</evidence>
<dbReference type="GO" id="GO:0006508">
    <property type="term" value="P:proteolysis"/>
    <property type="evidence" value="ECO:0007669"/>
    <property type="project" value="UniProtKB-KW"/>
</dbReference>
<sequence length="590" mass="65441">MLVYRAYYILHWQASLFSQFLKIMRLKIISLITACAFIILGSCLFWAQIVKGGYYYNLSQNNRIRLVPQEAARGNIYDTNNGLLADNVLSYDLVIMPQEFVSRKERSDTLKKLSVILDMSYSGLEAVYKRNYNAPFTDIVILKNISKDLIFEIEQMRFDLPAVSVKPRPHRRYVLGPATAHILGYLGEIDQEQLTRLTQYGYRRQDSIGKNGIEKILDMFLRGEDGGMQIEVNNKNFQVGVLSSKPAKSGRDVKLTIDARLQEYAYKLLDSRKGAVVLMDPSDGRVFSLVSSPGFIADDITPALNDKTKPLLNRALQSQCPPGSIFKIITATAGLDTGKISAEKPIFFCPGFYTLGGRRFNCWDKDGHGWVNMKEALKHSCNVFFFNAGQVIKIEPIIAYARLFGLGRATGIELPGETAGFIPDKNWKRRVQSESWREGDTLNFSIGQGSILITPIQAAVMVSVIANRGKLAQPYVVESIGNALIKRQPPKKLQISEYALNIVRDAMESIVQSAGGTGIMARVPELNVSGKTGTAQVSGKMSHAWFVGFTPSDNPKAAIAVFLENGGYGGESAAPIAAAMFKKMKELELL</sequence>
<dbReference type="InterPro" id="IPR017790">
    <property type="entry name" value="Penicillin-binding_protein_2"/>
</dbReference>
<dbReference type="InterPro" id="IPR001460">
    <property type="entry name" value="PCN-bd_Tpept"/>
</dbReference>
<keyword evidence="9" id="KW-0133">Cell shape</keyword>
<evidence type="ECO:0000256" key="10">
    <source>
        <dbReference type="ARBA" id="ARBA00022984"/>
    </source>
</evidence>
<evidence type="ECO:0000256" key="1">
    <source>
        <dbReference type="ARBA" id="ARBA00004167"/>
    </source>
</evidence>
<evidence type="ECO:0000256" key="2">
    <source>
        <dbReference type="ARBA" id="ARBA00004236"/>
    </source>
</evidence>
<evidence type="ECO:0000256" key="5">
    <source>
        <dbReference type="ARBA" id="ARBA00022645"/>
    </source>
</evidence>
<name>A0A2J0LIB5_9BACT</name>
<evidence type="ECO:0000256" key="8">
    <source>
        <dbReference type="ARBA" id="ARBA00022801"/>
    </source>
</evidence>
<dbReference type="GO" id="GO:0005886">
    <property type="term" value="C:plasma membrane"/>
    <property type="evidence" value="ECO:0007669"/>
    <property type="project" value="UniProtKB-SubCell"/>
</dbReference>
<keyword evidence="5" id="KW-0121">Carboxypeptidase</keyword>
<dbReference type="Gene3D" id="3.90.1310.10">
    <property type="entry name" value="Penicillin-binding protein 2a (Domain 2)"/>
    <property type="match status" value="1"/>
</dbReference>
<keyword evidence="6" id="KW-0645">Protease</keyword>
<comment type="caution">
    <text evidence="17">The sequence shown here is derived from an EMBL/GenBank/DDBJ whole genome shotgun (WGS) entry which is preliminary data.</text>
</comment>
<dbReference type="Gene3D" id="3.30.1390.30">
    <property type="entry name" value="Penicillin-binding protein 2a, domain 3"/>
    <property type="match status" value="1"/>
</dbReference>
<dbReference type="Gene3D" id="3.40.710.10">
    <property type="entry name" value="DD-peptidase/beta-lactamase superfamily"/>
    <property type="match status" value="1"/>
</dbReference>
<keyword evidence="11 14" id="KW-1133">Transmembrane helix</keyword>
<evidence type="ECO:0000313" key="17">
    <source>
        <dbReference type="EMBL" id="PIW66594.1"/>
    </source>
</evidence>
<feature type="domain" description="Penicillin-binding protein dimerisation" evidence="16">
    <location>
        <begin position="69"/>
        <end position="239"/>
    </location>
</feature>
<evidence type="ECO:0000256" key="11">
    <source>
        <dbReference type="ARBA" id="ARBA00022989"/>
    </source>
</evidence>
<feature type="domain" description="Penicillin-binding protein transpeptidase" evidence="15">
    <location>
        <begin position="274"/>
        <end position="581"/>
    </location>
</feature>
<evidence type="ECO:0000256" key="7">
    <source>
        <dbReference type="ARBA" id="ARBA00022692"/>
    </source>
</evidence>
<evidence type="ECO:0000256" key="14">
    <source>
        <dbReference type="SAM" id="Phobius"/>
    </source>
</evidence>
<keyword evidence="12 14" id="KW-0472">Membrane</keyword>
<accession>A0A2J0LIB5</accession>
<reference evidence="17 18" key="1">
    <citation type="submission" date="2017-09" db="EMBL/GenBank/DDBJ databases">
        <title>Depth-based differentiation of microbial function through sediment-hosted aquifers and enrichment of novel symbionts in the deep terrestrial subsurface.</title>
        <authorList>
            <person name="Probst A.J."/>
            <person name="Ladd B."/>
            <person name="Jarett J.K."/>
            <person name="Geller-Mcgrath D.E."/>
            <person name="Sieber C.M."/>
            <person name="Emerson J.B."/>
            <person name="Anantharaman K."/>
            <person name="Thomas B.C."/>
            <person name="Malmstrom R."/>
            <person name="Stieglmeier M."/>
            <person name="Klingl A."/>
            <person name="Woyke T."/>
            <person name="Ryan C.M."/>
            <person name="Banfield J.F."/>
        </authorList>
    </citation>
    <scope>NUCLEOTIDE SEQUENCE [LARGE SCALE GENOMIC DNA]</scope>
    <source>
        <strain evidence="17">CG12_big_fil_rev_8_21_14_0_65_43_15</strain>
    </source>
</reference>